<protein>
    <submittedName>
        <fullName evidence="1">Uncharacterized protein</fullName>
    </submittedName>
</protein>
<name>A0ABV6AAY0_9HYPH</name>
<reference evidence="1 2" key="1">
    <citation type="submission" date="2024-09" db="EMBL/GenBank/DDBJ databases">
        <authorList>
            <person name="Sun Q."/>
            <person name="Mori K."/>
        </authorList>
    </citation>
    <scope>NUCLEOTIDE SEQUENCE [LARGE SCALE GENOMIC DNA]</scope>
    <source>
        <strain evidence="1 2">TBRC 4938</strain>
    </source>
</reference>
<comment type="caution">
    <text evidence="1">The sequence shown here is derived from an EMBL/GenBank/DDBJ whole genome shotgun (WGS) entry which is preliminary data.</text>
</comment>
<dbReference type="Proteomes" id="UP001589692">
    <property type="component" value="Unassembled WGS sequence"/>
</dbReference>
<gene>
    <name evidence="1" type="ORF">ACFFP0_02895</name>
</gene>
<dbReference type="EMBL" id="JBHMAA010000004">
    <property type="protein sequence ID" value="MFB9947775.1"/>
    <property type="molecule type" value="Genomic_DNA"/>
</dbReference>
<proteinExistence type="predicted"/>
<evidence type="ECO:0000313" key="1">
    <source>
        <dbReference type="EMBL" id="MFB9947775.1"/>
    </source>
</evidence>
<accession>A0ABV6AAY0</accession>
<organism evidence="1 2">
    <name type="scientific">Rhizobium puerariae</name>
    <dbReference type="NCBI Taxonomy" id="1585791"/>
    <lineage>
        <taxon>Bacteria</taxon>
        <taxon>Pseudomonadati</taxon>
        <taxon>Pseudomonadota</taxon>
        <taxon>Alphaproteobacteria</taxon>
        <taxon>Hyphomicrobiales</taxon>
        <taxon>Rhizobiaceae</taxon>
        <taxon>Rhizobium/Agrobacterium group</taxon>
        <taxon>Rhizobium</taxon>
    </lineage>
</organism>
<dbReference type="RefSeq" id="WP_377255879.1">
    <property type="nucleotide sequence ID" value="NZ_JBHMAA010000004.1"/>
</dbReference>
<sequence>MEQHAVDQLKAIAKINRTYPSSEMSRREKLERWAEVLEHDAGRSLSTLHETEYQPAAMRAAMRDDGTAISVAFADPVLRAAGLENDTYGEAKRFFELTDRQLHRLVCFCHFGGHVSAGTVAPHMRSMAARENNGIIARLAAFFGQ</sequence>
<keyword evidence="2" id="KW-1185">Reference proteome</keyword>
<evidence type="ECO:0000313" key="2">
    <source>
        <dbReference type="Proteomes" id="UP001589692"/>
    </source>
</evidence>